<comment type="subcellular location">
    <subcellularLocation>
        <location evidence="1">Membrane</location>
    </subcellularLocation>
</comment>
<feature type="transmembrane region" description="Helical" evidence="5">
    <location>
        <begin position="223"/>
        <end position="243"/>
    </location>
</feature>
<evidence type="ECO:0000313" key="8">
    <source>
        <dbReference type="EMBL" id="CAF3535036.1"/>
    </source>
</evidence>
<dbReference type="Proteomes" id="UP000663860">
    <property type="component" value="Unassembled WGS sequence"/>
</dbReference>
<dbReference type="SUPFAM" id="SSF81321">
    <property type="entry name" value="Family A G protein-coupled receptor-like"/>
    <property type="match status" value="1"/>
</dbReference>
<feature type="transmembrane region" description="Helical" evidence="5">
    <location>
        <begin position="179"/>
        <end position="202"/>
    </location>
</feature>
<gene>
    <name evidence="7" type="ORF">IZO911_LOCUS25883</name>
    <name evidence="8" type="ORF">KXQ929_LOCUS1873</name>
</gene>
<keyword evidence="4 5" id="KW-0472">Membrane</keyword>
<evidence type="ECO:0000313" key="7">
    <source>
        <dbReference type="EMBL" id="CAF1153055.1"/>
    </source>
</evidence>
<dbReference type="AlphaFoldDB" id="A0A814SUJ2"/>
<evidence type="ECO:0000256" key="5">
    <source>
        <dbReference type="SAM" id="Phobius"/>
    </source>
</evidence>
<feature type="domain" description="G-protein coupled receptors family 1 profile" evidence="6">
    <location>
        <begin position="23"/>
        <end position="275"/>
    </location>
</feature>
<evidence type="ECO:0000256" key="3">
    <source>
        <dbReference type="ARBA" id="ARBA00022989"/>
    </source>
</evidence>
<keyword evidence="2 5" id="KW-0812">Transmembrane</keyword>
<evidence type="ECO:0000256" key="4">
    <source>
        <dbReference type="ARBA" id="ARBA00023136"/>
    </source>
</evidence>
<sequence length="355" mass="39477">MVTLLNTVKSWLFQGFQVPSILFGIFTLYYLLMDRALRNALNNHVIIAIVFVGLILQCIDVTALTYWYRTGTVLVSTKAFCSTWTSVHTIGLIGVTNLVAWASIERHILIFHANLVRTKTKRFFLHYLPLVICMMCPGVFYITIFFIIPCSATMSYSTVDCGYYNCVYNNPSAELYDSIVNYMIPPFIIVIFSVALIIRVLASKCRTRQRIQWRNYRKMATPLLSISFLYMIFYCPLILLYTAYSAGLSRDVAAGYYPVSSYLAYYAVTFTPFICTLSLPELRTKFKICFPCCRRCRATVGPQSLMMTRTKAGPAAGLTAGPIAGPTASPTAGPTAVPTASPAPSPQAAIAAIAK</sequence>
<feature type="transmembrane region" description="Helical" evidence="5">
    <location>
        <begin position="124"/>
        <end position="148"/>
    </location>
</feature>
<evidence type="ECO:0000259" key="6">
    <source>
        <dbReference type="PROSITE" id="PS50262"/>
    </source>
</evidence>
<evidence type="ECO:0000256" key="2">
    <source>
        <dbReference type="ARBA" id="ARBA00022692"/>
    </source>
</evidence>
<feature type="transmembrane region" description="Helical" evidence="5">
    <location>
        <begin position="87"/>
        <end position="104"/>
    </location>
</feature>
<accession>A0A814SUJ2</accession>
<dbReference type="PROSITE" id="PS50262">
    <property type="entry name" value="G_PROTEIN_RECEP_F1_2"/>
    <property type="match status" value="1"/>
</dbReference>
<feature type="transmembrane region" description="Helical" evidence="5">
    <location>
        <begin position="12"/>
        <end position="32"/>
    </location>
</feature>
<reference evidence="7" key="1">
    <citation type="submission" date="2021-02" db="EMBL/GenBank/DDBJ databases">
        <authorList>
            <person name="Nowell W R."/>
        </authorList>
    </citation>
    <scope>NUCLEOTIDE SEQUENCE</scope>
</reference>
<dbReference type="InterPro" id="IPR017452">
    <property type="entry name" value="GPCR_Rhodpsn_7TM"/>
</dbReference>
<keyword evidence="3 5" id="KW-1133">Transmembrane helix</keyword>
<dbReference type="EMBL" id="CAJNOE010000330">
    <property type="protein sequence ID" value="CAF1153055.1"/>
    <property type="molecule type" value="Genomic_DNA"/>
</dbReference>
<dbReference type="Gene3D" id="1.20.1070.10">
    <property type="entry name" value="Rhodopsin 7-helix transmembrane proteins"/>
    <property type="match status" value="1"/>
</dbReference>
<feature type="transmembrane region" description="Helical" evidence="5">
    <location>
        <begin position="44"/>
        <end position="67"/>
    </location>
</feature>
<name>A0A814SUJ2_9BILA</name>
<dbReference type="GO" id="GO:0016020">
    <property type="term" value="C:membrane"/>
    <property type="evidence" value="ECO:0007669"/>
    <property type="project" value="UniProtKB-SubCell"/>
</dbReference>
<dbReference type="EMBL" id="CAJOBB010000054">
    <property type="protein sequence ID" value="CAF3535036.1"/>
    <property type="molecule type" value="Genomic_DNA"/>
</dbReference>
<protein>
    <recommendedName>
        <fullName evidence="6">G-protein coupled receptors family 1 profile domain-containing protein</fullName>
    </recommendedName>
</protein>
<proteinExistence type="predicted"/>
<organism evidence="7 9">
    <name type="scientific">Adineta steineri</name>
    <dbReference type="NCBI Taxonomy" id="433720"/>
    <lineage>
        <taxon>Eukaryota</taxon>
        <taxon>Metazoa</taxon>
        <taxon>Spiralia</taxon>
        <taxon>Gnathifera</taxon>
        <taxon>Rotifera</taxon>
        <taxon>Eurotatoria</taxon>
        <taxon>Bdelloidea</taxon>
        <taxon>Adinetida</taxon>
        <taxon>Adinetidae</taxon>
        <taxon>Adineta</taxon>
    </lineage>
</organism>
<evidence type="ECO:0000256" key="1">
    <source>
        <dbReference type="ARBA" id="ARBA00004370"/>
    </source>
</evidence>
<dbReference type="Proteomes" id="UP000663868">
    <property type="component" value="Unassembled WGS sequence"/>
</dbReference>
<comment type="caution">
    <text evidence="7">The sequence shown here is derived from an EMBL/GenBank/DDBJ whole genome shotgun (WGS) entry which is preliminary data.</text>
</comment>
<feature type="transmembrane region" description="Helical" evidence="5">
    <location>
        <begin position="263"/>
        <end position="280"/>
    </location>
</feature>
<evidence type="ECO:0000313" key="9">
    <source>
        <dbReference type="Proteomes" id="UP000663860"/>
    </source>
</evidence>